<dbReference type="InterPro" id="IPR037923">
    <property type="entry name" value="HTH-like"/>
</dbReference>
<evidence type="ECO:0000313" key="6">
    <source>
        <dbReference type="Proteomes" id="UP001596289"/>
    </source>
</evidence>
<dbReference type="EMBL" id="JBHSSL010000020">
    <property type="protein sequence ID" value="MFC6169618.1"/>
    <property type="molecule type" value="Genomic_DNA"/>
</dbReference>
<evidence type="ECO:0000256" key="1">
    <source>
        <dbReference type="ARBA" id="ARBA00023015"/>
    </source>
</evidence>
<dbReference type="PROSITE" id="PS01124">
    <property type="entry name" value="HTH_ARAC_FAMILY_2"/>
    <property type="match status" value="1"/>
</dbReference>
<dbReference type="PANTHER" id="PTHR43280:SF2">
    <property type="entry name" value="HTH-TYPE TRANSCRIPTIONAL REGULATOR EXSA"/>
    <property type="match status" value="1"/>
</dbReference>
<keyword evidence="6" id="KW-1185">Reference proteome</keyword>
<gene>
    <name evidence="5" type="ORF">ACFQGP_03370</name>
</gene>
<dbReference type="SUPFAM" id="SSF46689">
    <property type="entry name" value="Homeodomain-like"/>
    <property type="match status" value="2"/>
</dbReference>
<dbReference type="InterPro" id="IPR009057">
    <property type="entry name" value="Homeodomain-like_sf"/>
</dbReference>
<dbReference type="Gene3D" id="1.10.10.60">
    <property type="entry name" value="Homeodomain-like"/>
    <property type="match status" value="2"/>
</dbReference>
<dbReference type="SMART" id="SM00342">
    <property type="entry name" value="HTH_ARAC"/>
    <property type="match status" value="1"/>
</dbReference>
<evidence type="ECO:0000256" key="3">
    <source>
        <dbReference type="ARBA" id="ARBA00023163"/>
    </source>
</evidence>
<evidence type="ECO:0000259" key="4">
    <source>
        <dbReference type="PROSITE" id="PS01124"/>
    </source>
</evidence>
<dbReference type="RefSeq" id="WP_125551416.1">
    <property type="nucleotide sequence ID" value="NZ_JBHSSL010000020.1"/>
</dbReference>
<dbReference type="Gene3D" id="2.60.120.280">
    <property type="entry name" value="Regulatory protein AraC"/>
    <property type="match status" value="1"/>
</dbReference>
<dbReference type="PANTHER" id="PTHR43280">
    <property type="entry name" value="ARAC-FAMILY TRANSCRIPTIONAL REGULATOR"/>
    <property type="match status" value="1"/>
</dbReference>
<feature type="domain" description="HTH araC/xylS-type" evidence="4">
    <location>
        <begin position="163"/>
        <end position="262"/>
    </location>
</feature>
<dbReference type="Pfam" id="PF02311">
    <property type="entry name" value="AraC_binding"/>
    <property type="match status" value="1"/>
</dbReference>
<keyword evidence="2" id="KW-0238">DNA-binding</keyword>
<accession>A0ABW1RCY5</accession>
<dbReference type="InterPro" id="IPR018060">
    <property type="entry name" value="HTH_AraC"/>
</dbReference>
<sequence length="263" mass="30521">MRVVFTQMNTTLPLYLESVGMNWPQQEVIRPAGYPYFHWLKTTAGCGIIQLKQRQFLLPANQGILLAPHVTHRYQPLNAQPWETQYLTFGGQKSADLLPDPLADYLNLNYLPPVLNQFIAKNCANITNTSDPTELSVLVYRFLLGLRAAVHEQYAPTQMQHLLKTKLFLEQHYIYAVTNQELAQLTGYSIQHLTRQFKQVFGLTPLQYLTDIRLRRAKWLLVNQPQLSLEQVANQSGFESANYLIIRFRKAFNLTPQQFRHLY</sequence>
<evidence type="ECO:0000313" key="5">
    <source>
        <dbReference type="EMBL" id="MFC6169618.1"/>
    </source>
</evidence>
<keyword evidence="3" id="KW-0804">Transcription</keyword>
<evidence type="ECO:0000256" key="2">
    <source>
        <dbReference type="ARBA" id="ARBA00023125"/>
    </source>
</evidence>
<organism evidence="5 6">
    <name type="scientific">Loigolactobacillus jiayinensis</name>
    <dbReference type="NCBI Taxonomy" id="2486016"/>
    <lineage>
        <taxon>Bacteria</taxon>
        <taxon>Bacillati</taxon>
        <taxon>Bacillota</taxon>
        <taxon>Bacilli</taxon>
        <taxon>Lactobacillales</taxon>
        <taxon>Lactobacillaceae</taxon>
        <taxon>Loigolactobacillus</taxon>
    </lineage>
</organism>
<proteinExistence type="predicted"/>
<protein>
    <submittedName>
        <fullName evidence="5">AraC family transcriptional regulator</fullName>
    </submittedName>
</protein>
<comment type="caution">
    <text evidence="5">The sequence shown here is derived from an EMBL/GenBank/DDBJ whole genome shotgun (WGS) entry which is preliminary data.</text>
</comment>
<dbReference type="InterPro" id="IPR003313">
    <property type="entry name" value="AraC-bd"/>
</dbReference>
<dbReference type="Proteomes" id="UP001596289">
    <property type="component" value="Unassembled WGS sequence"/>
</dbReference>
<name>A0ABW1RCY5_9LACO</name>
<dbReference type="SUPFAM" id="SSF51215">
    <property type="entry name" value="Regulatory protein AraC"/>
    <property type="match status" value="1"/>
</dbReference>
<dbReference type="InterPro" id="IPR018062">
    <property type="entry name" value="HTH_AraC-typ_CS"/>
</dbReference>
<dbReference type="PROSITE" id="PS00041">
    <property type="entry name" value="HTH_ARAC_FAMILY_1"/>
    <property type="match status" value="1"/>
</dbReference>
<keyword evidence="1" id="KW-0805">Transcription regulation</keyword>
<dbReference type="Pfam" id="PF12833">
    <property type="entry name" value="HTH_18"/>
    <property type="match status" value="1"/>
</dbReference>
<reference evidence="6" key="1">
    <citation type="journal article" date="2019" name="Int. J. Syst. Evol. Microbiol.">
        <title>The Global Catalogue of Microorganisms (GCM) 10K type strain sequencing project: providing services to taxonomists for standard genome sequencing and annotation.</title>
        <authorList>
            <consortium name="The Broad Institute Genomics Platform"/>
            <consortium name="The Broad Institute Genome Sequencing Center for Infectious Disease"/>
            <person name="Wu L."/>
            <person name="Ma J."/>
        </authorList>
    </citation>
    <scope>NUCLEOTIDE SEQUENCE [LARGE SCALE GENOMIC DNA]</scope>
    <source>
        <strain evidence="6">CCM 8904</strain>
    </source>
</reference>